<reference evidence="4" key="4">
    <citation type="submission" date="2023-01" db="EMBL/GenBank/DDBJ databases">
        <title>Draft genome sequence of Methylobacterium oxalidis strain NBRC 107715.</title>
        <authorList>
            <person name="Sun Q."/>
            <person name="Mori K."/>
        </authorList>
    </citation>
    <scope>NUCLEOTIDE SEQUENCE</scope>
    <source>
        <strain evidence="4">NBRC 107715</strain>
    </source>
</reference>
<protein>
    <recommendedName>
        <fullName evidence="7">Lipoprotein</fullName>
    </recommendedName>
</protein>
<reference evidence="4" key="1">
    <citation type="journal article" date="2014" name="Int. J. Syst. Evol. Microbiol.">
        <title>Complete genome of a new Firmicutes species belonging to the dominant human colonic microbiota ('Ruminococcus bicirculans') reveals two chromosomes and a selective capacity to utilize plant glucans.</title>
        <authorList>
            <consortium name="NISC Comparative Sequencing Program"/>
            <person name="Wegmann U."/>
            <person name="Louis P."/>
            <person name="Goesmann A."/>
            <person name="Henrissat B."/>
            <person name="Duncan S.H."/>
            <person name="Flint H.J."/>
        </authorList>
    </citation>
    <scope>NUCLEOTIDE SEQUENCE</scope>
    <source>
        <strain evidence="4">NBRC 107715</strain>
    </source>
</reference>
<gene>
    <name evidence="4" type="ORF">GCM10007888_09870</name>
    <name evidence="3" type="ORF">MOX02_31410</name>
</gene>
<feature type="signal peptide" evidence="2">
    <location>
        <begin position="1"/>
        <end position="23"/>
    </location>
</feature>
<keyword evidence="2" id="KW-0732">Signal</keyword>
<proteinExistence type="predicted"/>
<accession>A0A512J590</accession>
<dbReference type="OrthoDB" id="8447517at2"/>
<name>A0A512J590_9HYPH</name>
<reference evidence="6" key="2">
    <citation type="journal article" date="2019" name="Int. J. Syst. Evol. Microbiol.">
        <title>The Global Catalogue of Microorganisms (GCM) 10K type strain sequencing project: providing services to taxonomists for standard genome sequencing and annotation.</title>
        <authorList>
            <consortium name="The Broad Institute Genomics Platform"/>
            <consortium name="The Broad Institute Genome Sequencing Center for Infectious Disease"/>
            <person name="Wu L."/>
            <person name="Ma J."/>
        </authorList>
    </citation>
    <scope>NUCLEOTIDE SEQUENCE [LARGE SCALE GENOMIC DNA]</scope>
    <source>
        <strain evidence="6">NBRC 107715</strain>
    </source>
</reference>
<comment type="caution">
    <text evidence="3">The sequence shown here is derived from an EMBL/GenBank/DDBJ whole genome shotgun (WGS) entry which is preliminary data.</text>
</comment>
<dbReference type="RefSeq" id="WP_147026685.1">
    <property type="nucleotide sequence ID" value="NZ_BJZU01000063.1"/>
</dbReference>
<sequence length="169" mass="17640">MRLAIVVLLAALIGSASHRPARAEPEPGAAPPAAASPPSPQAAPQMPPPAPQAPQPAPPVLPLMRVVPTGEARSIGFFAALFPDCSSQGPIVVRVLAPPKHGKVSFAQTDSFPRYAAGSPLAACNAKRVPGLKMVYEAEEGFEGLDTYRIFLINPDGTGFESEVRVSVR</sequence>
<reference evidence="3 5" key="3">
    <citation type="submission" date="2019-07" db="EMBL/GenBank/DDBJ databases">
        <title>Whole genome shotgun sequence of Methylobacterium oxalidis NBRC 107715.</title>
        <authorList>
            <person name="Hosoyama A."/>
            <person name="Uohara A."/>
            <person name="Ohji S."/>
            <person name="Ichikawa N."/>
        </authorList>
    </citation>
    <scope>NUCLEOTIDE SEQUENCE [LARGE SCALE GENOMIC DNA]</scope>
    <source>
        <strain evidence="3 5">NBRC 107715</strain>
    </source>
</reference>
<feature type="region of interest" description="Disordered" evidence="1">
    <location>
        <begin position="18"/>
        <end position="57"/>
    </location>
</feature>
<keyword evidence="6" id="KW-1185">Reference proteome</keyword>
<organism evidence="3 5">
    <name type="scientific">Methylobacterium oxalidis</name>
    <dbReference type="NCBI Taxonomy" id="944322"/>
    <lineage>
        <taxon>Bacteria</taxon>
        <taxon>Pseudomonadati</taxon>
        <taxon>Pseudomonadota</taxon>
        <taxon>Alphaproteobacteria</taxon>
        <taxon>Hyphomicrobiales</taxon>
        <taxon>Methylobacteriaceae</taxon>
        <taxon>Methylobacterium</taxon>
    </lineage>
</organism>
<dbReference type="EMBL" id="BJZU01000063">
    <property type="protein sequence ID" value="GEP05103.1"/>
    <property type="molecule type" value="Genomic_DNA"/>
</dbReference>
<evidence type="ECO:0000313" key="5">
    <source>
        <dbReference type="Proteomes" id="UP000321960"/>
    </source>
</evidence>
<feature type="compositionally biased region" description="Pro residues" evidence="1">
    <location>
        <begin position="28"/>
        <end position="57"/>
    </location>
</feature>
<evidence type="ECO:0000313" key="3">
    <source>
        <dbReference type="EMBL" id="GEP05103.1"/>
    </source>
</evidence>
<evidence type="ECO:0000313" key="6">
    <source>
        <dbReference type="Proteomes" id="UP001156856"/>
    </source>
</evidence>
<dbReference type="AlphaFoldDB" id="A0A512J590"/>
<evidence type="ECO:0000313" key="4">
    <source>
        <dbReference type="EMBL" id="GLS62606.1"/>
    </source>
</evidence>
<evidence type="ECO:0000256" key="1">
    <source>
        <dbReference type="SAM" id="MobiDB-lite"/>
    </source>
</evidence>
<dbReference type="Proteomes" id="UP001156856">
    <property type="component" value="Unassembled WGS sequence"/>
</dbReference>
<evidence type="ECO:0008006" key="7">
    <source>
        <dbReference type="Google" id="ProtNLM"/>
    </source>
</evidence>
<evidence type="ECO:0000256" key="2">
    <source>
        <dbReference type="SAM" id="SignalP"/>
    </source>
</evidence>
<feature type="chain" id="PRO_5022118502" description="Lipoprotein" evidence="2">
    <location>
        <begin position="24"/>
        <end position="169"/>
    </location>
</feature>
<dbReference type="EMBL" id="BSPK01000015">
    <property type="protein sequence ID" value="GLS62606.1"/>
    <property type="molecule type" value="Genomic_DNA"/>
</dbReference>
<dbReference type="Proteomes" id="UP000321960">
    <property type="component" value="Unassembled WGS sequence"/>
</dbReference>